<gene>
    <name evidence="2" type="ORF">MCOR_58308</name>
</gene>
<feature type="compositionally biased region" description="Basic and acidic residues" evidence="1">
    <location>
        <begin position="169"/>
        <end position="181"/>
    </location>
</feature>
<name>A0A6J8F1J7_MYTCO</name>
<dbReference type="Proteomes" id="UP000507470">
    <property type="component" value="Unassembled WGS sequence"/>
</dbReference>
<protein>
    <submittedName>
        <fullName evidence="2">Uncharacterized protein</fullName>
    </submittedName>
</protein>
<feature type="compositionally biased region" description="Polar residues" evidence="1">
    <location>
        <begin position="88"/>
        <end position="100"/>
    </location>
</feature>
<accession>A0A6J8F1J7</accession>
<feature type="compositionally biased region" description="Polar residues" evidence="1">
    <location>
        <begin position="113"/>
        <end position="125"/>
    </location>
</feature>
<keyword evidence="3" id="KW-1185">Reference proteome</keyword>
<organism evidence="2 3">
    <name type="scientific">Mytilus coruscus</name>
    <name type="common">Sea mussel</name>
    <dbReference type="NCBI Taxonomy" id="42192"/>
    <lineage>
        <taxon>Eukaryota</taxon>
        <taxon>Metazoa</taxon>
        <taxon>Spiralia</taxon>
        <taxon>Lophotrochozoa</taxon>
        <taxon>Mollusca</taxon>
        <taxon>Bivalvia</taxon>
        <taxon>Autobranchia</taxon>
        <taxon>Pteriomorphia</taxon>
        <taxon>Mytilida</taxon>
        <taxon>Mytiloidea</taxon>
        <taxon>Mytilidae</taxon>
        <taxon>Mytilinae</taxon>
        <taxon>Mytilus</taxon>
    </lineage>
</organism>
<sequence length="349" mass="38075">MASGGDDQEEKGNTLQRPSFIRFCSISNDADEDEAKRTDDSEKHISPRSTFTNNLRTEAIPGGETQAHSREPHESKAFGGDDQEEKGNSLQRLNNTSINNEEGEKRTDDNENHLATSFTSTNNLRSEAIPGGEIQVHSGEPHESKAFGGDDQEEKGNSLQRLNNTSNNNEEREKRTDDNENHLAISFTSTSNLRTKAIPGGEIPVHSGEVTSPTLINQASESAMGPHGLVALSSSMTDIIFPESYSTDEVIYSRTPLSLAIENQGEGIMAASGHRNVTSLSQFHLGNNPSFPHIPETSDPDIDFASESRTIGSTEGEFASSFSRADLLLQREPSIHTILSEYSMVVRGQ</sequence>
<proteinExistence type="predicted"/>
<reference evidence="2 3" key="1">
    <citation type="submission" date="2020-06" db="EMBL/GenBank/DDBJ databases">
        <authorList>
            <person name="Li R."/>
            <person name="Bekaert M."/>
        </authorList>
    </citation>
    <scope>NUCLEOTIDE SEQUENCE [LARGE SCALE GENOMIC DNA]</scope>
    <source>
        <strain evidence="3">wild</strain>
    </source>
</reference>
<evidence type="ECO:0000313" key="3">
    <source>
        <dbReference type="Proteomes" id="UP000507470"/>
    </source>
</evidence>
<feature type="compositionally biased region" description="Polar residues" evidence="1">
    <location>
        <begin position="157"/>
        <end position="168"/>
    </location>
</feature>
<feature type="compositionally biased region" description="Polar residues" evidence="1">
    <location>
        <begin position="47"/>
        <end position="56"/>
    </location>
</feature>
<feature type="region of interest" description="Disordered" evidence="1">
    <location>
        <begin position="1"/>
        <end position="181"/>
    </location>
</feature>
<feature type="compositionally biased region" description="Basic and acidic residues" evidence="1">
    <location>
        <begin position="34"/>
        <end position="45"/>
    </location>
</feature>
<evidence type="ECO:0000313" key="2">
    <source>
        <dbReference type="EMBL" id="CAC5426614.1"/>
    </source>
</evidence>
<dbReference type="EMBL" id="CACVKT020010438">
    <property type="protein sequence ID" value="CAC5426614.1"/>
    <property type="molecule type" value="Genomic_DNA"/>
</dbReference>
<dbReference type="OrthoDB" id="10354339at2759"/>
<feature type="compositionally biased region" description="Basic and acidic residues" evidence="1">
    <location>
        <begin position="67"/>
        <end position="76"/>
    </location>
</feature>
<feature type="compositionally biased region" description="Basic and acidic residues" evidence="1">
    <location>
        <begin position="102"/>
        <end position="112"/>
    </location>
</feature>
<evidence type="ECO:0000256" key="1">
    <source>
        <dbReference type="SAM" id="MobiDB-lite"/>
    </source>
</evidence>
<dbReference type="AlphaFoldDB" id="A0A6J8F1J7"/>